<dbReference type="InterPro" id="IPR040079">
    <property type="entry name" value="Glutathione_S-Trfase"/>
</dbReference>
<gene>
    <name evidence="3" type="ORF">PRK78_003711</name>
</gene>
<dbReference type="FunFam" id="1.20.1050.10:FF:000010">
    <property type="entry name" value="Maleylacetoacetate isomerase isoform 1"/>
    <property type="match status" value="1"/>
</dbReference>
<dbReference type="SUPFAM" id="SSF47616">
    <property type="entry name" value="GST C-terminal domain-like"/>
    <property type="match status" value="1"/>
</dbReference>
<dbReference type="GO" id="GO:0006559">
    <property type="term" value="P:L-phenylalanine catabolic process"/>
    <property type="evidence" value="ECO:0007669"/>
    <property type="project" value="TreeGrafter"/>
</dbReference>
<evidence type="ECO:0000313" key="3">
    <source>
        <dbReference type="EMBL" id="WEW58243.1"/>
    </source>
</evidence>
<organism evidence="3 4">
    <name type="scientific">Emydomyces testavorans</name>
    <dbReference type="NCBI Taxonomy" id="2070801"/>
    <lineage>
        <taxon>Eukaryota</taxon>
        <taxon>Fungi</taxon>
        <taxon>Dikarya</taxon>
        <taxon>Ascomycota</taxon>
        <taxon>Pezizomycotina</taxon>
        <taxon>Eurotiomycetes</taxon>
        <taxon>Eurotiomycetidae</taxon>
        <taxon>Onygenales</taxon>
        <taxon>Nannizziopsiaceae</taxon>
        <taxon>Emydomyces</taxon>
    </lineage>
</organism>
<feature type="domain" description="GST N-terminal" evidence="2">
    <location>
        <begin position="14"/>
        <end position="96"/>
    </location>
</feature>
<dbReference type="GO" id="GO:0005739">
    <property type="term" value="C:mitochondrion"/>
    <property type="evidence" value="ECO:0007669"/>
    <property type="project" value="TreeGrafter"/>
</dbReference>
<dbReference type="GO" id="GO:0004364">
    <property type="term" value="F:glutathione transferase activity"/>
    <property type="evidence" value="ECO:0007669"/>
    <property type="project" value="TreeGrafter"/>
</dbReference>
<dbReference type="SFLD" id="SFLDG00358">
    <property type="entry name" value="Main_(cytGST)"/>
    <property type="match status" value="1"/>
</dbReference>
<dbReference type="SFLD" id="SFLDS00019">
    <property type="entry name" value="Glutathione_Transferase_(cytos"/>
    <property type="match status" value="1"/>
</dbReference>
<protein>
    <submittedName>
        <fullName evidence="3">Glutathione S-transferase</fullName>
        <ecNumber evidence="3">5.2.1.2</ecNumber>
    </submittedName>
</protein>
<dbReference type="PANTHER" id="PTHR42673">
    <property type="entry name" value="MALEYLACETOACETATE ISOMERASE"/>
    <property type="match status" value="1"/>
</dbReference>
<dbReference type="AlphaFoldDB" id="A0AAF0IIL6"/>
<evidence type="ECO:0000256" key="1">
    <source>
        <dbReference type="ARBA" id="ARBA00010007"/>
    </source>
</evidence>
<dbReference type="CDD" id="cd03191">
    <property type="entry name" value="GST_C_Zeta"/>
    <property type="match status" value="1"/>
</dbReference>
<dbReference type="NCBIfam" id="TIGR01262">
    <property type="entry name" value="maiA"/>
    <property type="match status" value="1"/>
</dbReference>
<dbReference type="InterPro" id="IPR005955">
    <property type="entry name" value="GST_Zeta"/>
</dbReference>
<dbReference type="Pfam" id="PF13409">
    <property type="entry name" value="GST_N_2"/>
    <property type="match status" value="1"/>
</dbReference>
<reference evidence="3" key="1">
    <citation type="submission" date="2023-03" db="EMBL/GenBank/DDBJ databases">
        <title>Emydomyces testavorans Genome Sequence.</title>
        <authorList>
            <person name="Hoyer L."/>
        </authorList>
    </citation>
    <scope>NUCLEOTIDE SEQUENCE</scope>
    <source>
        <strain evidence="3">16-2883</strain>
    </source>
</reference>
<name>A0AAF0IIL6_9EURO</name>
<dbReference type="InterPro" id="IPR004045">
    <property type="entry name" value="Glutathione_S-Trfase_N"/>
</dbReference>
<dbReference type="GO" id="GO:0016034">
    <property type="term" value="F:maleylacetoacetate isomerase activity"/>
    <property type="evidence" value="ECO:0007669"/>
    <property type="project" value="UniProtKB-EC"/>
</dbReference>
<dbReference type="Proteomes" id="UP001219355">
    <property type="component" value="Chromosome 2"/>
</dbReference>
<dbReference type="GO" id="GO:0006749">
    <property type="term" value="P:glutathione metabolic process"/>
    <property type="evidence" value="ECO:0007669"/>
    <property type="project" value="TreeGrafter"/>
</dbReference>
<accession>A0AAF0IIL6</accession>
<dbReference type="SUPFAM" id="SSF52833">
    <property type="entry name" value="Thioredoxin-like"/>
    <property type="match status" value="1"/>
</dbReference>
<sequence length="239" mass="25983">MTSPTFELYGYFRSSCSGRLRIALNLKSLPYTLHPINLLKGDQHSDAFKALNPTATVPLLVISNPAAPPSTSTPTSSAPPTFSIGQSLAALEFLEESPLSTTNPRPLLPPLSNPFARAQVRSICALIACDIQPVTNLRVQKMVKALHGDPTAWSHELATRGFEALETLLGASAGRFCVGDEITLADVCLVPAVWAAERVGVEFARLPVVKRVFEEMLKEEAVQKAHWQRQEDTPAELRG</sequence>
<dbReference type="InterPro" id="IPR036249">
    <property type="entry name" value="Thioredoxin-like_sf"/>
</dbReference>
<evidence type="ECO:0000259" key="2">
    <source>
        <dbReference type="Pfam" id="PF13409"/>
    </source>
</evidence>
<dbReference type="EMBL" id="CP120628">
    <property type="protein sequence ID" value="WEW58243.1"/>
    <property type="molecule type" value="Genomic_DNA"/>
</dbReference>
<keyword evidence="3" id="KW-0413">Isomerase</keyword>
<dbReference type="Gene3D" id="1.20.1050.10">
    <property type="match status" value="1"/>
</dbReference>
<evidence type="ECO:0000313" key="4">
    <source>
        <dbReference type="Proteomes" id="UP001219355"/>
    </source>
</evidence>
<comment type="similarity">
    <text evidence="1">Belongs to the GST superfamily. Zeta family.</text>
</comment>
<dbReference type="Pfam" id="PF13410">
    <property type="entry name" value="GST_C_2"/>
    <property type="match status" value="1"/>
</dbReference>
<dbReference type="EC" id="5.2.1.2" evidence="3"/>
<proteinExistence type="inferred from homology"/>
<keyword evidence="4" id="KW-1185">Reference proteome</keyword>
<dbReference type="Gene3D" id="3.40.30.10">
    <property type="entry name" value="Glutaredoxin"/>
    <property type="match status" value="1"/>
</dbReference>
<dbReference type="PANTHER" id="PTHR42673:SF4">
    <property type="entry name" value="MALEYLACETOACETATE ISOMERASE"/>
    <property type="match status" value="1"/>
</dbReference>
<dbReference type="InterPro" id="IPR036282">
    <property type="entry name" value="Glutathione-S-Trfase_C_sf"/>
</dbReference>
<dbReference type="InterPro" id="IPR034330">
    <property type="entry name" value="GST_Zeta_C"/>
</dbReference>